<feature type="transmembrane region" description="Helical" evidence="1">
    <location>
        <begin position="423"/>
        <end position="442"/>
    </location>
</feature>
<accession>A0ABQ2ESD6</accession>
<keyword evidence="4" id="KW-1185">Reference proteome</keyword>
<evidence type="ECO:0000259" key="2">
    <source>
        <dbReference type="Pfam" id="PF12158"/>
    </source>
</evidence>
<keyword evidence="1" id="KW-0812">Transmembrane</keyword>
<comment type="caution">
    <text evidence="3">The sequence shown here is derived from an EMBL/GenBank/DDBJ whole genome shotgun (WGS) entry which is preliminary data.</text>
</comment>
<protein>
    <recommendedName>
        <fullName evidence="2">DUF3592 domain-containing protein</fullName>
    </recommendedName>
</protein>
<organism evidence="3 4">
    <name type="scientific">Deinococcus malanensis</name>
    <dbReference type="NCBI Taxonomy" id="1706855"/>
    <lineage>
        <taxon>Bacteria</taxon>
        <taxon>Thermotogati</taxon>
        <taxon>Deinococcota</taxon>
        <taxon>Deinococci</taxon>
        <taxon>Deinococcales</taxon>
        <taxon>Deinococcaceae</taxon>
        <taxon>Deinococcus</taxon>
    </lineage>
</organism>
<dbReference type="InterPro" id="IPR021994">
    <property type="entry name" value="DUF3592"/>
</dbReference>
<feature type="transmembrane region" description="Helical" evidence="1">
    <location>
        <begin position="214"/>
        <end position="235"/>
    </location>
</feature>
<keyword evidence="1" id="KW-0472">Membrane</keyword>
<gene>
    <name evidence="3" type="ORF">GCM10008955_11590</name>
</gene>
<feature type="transmembrane region" description="Helical" evidence="1">
    <location>
        <begin position="187"/>
        <end position="208"/>
    </location>
</feature>
<dbReference type="RefSeq" id="WP_189005421.1">
    <property type="nucleotide sequence ID" value="NZ_BMPP01000004.1"/>
</dbReference>
<evidence type="ECO:0000256" key="1">
    <source>
        <dbReference type="SAM" id="Phobius"/>
    </source>
</evidence>
<keyword evidence="1" id="KW-1133">Transmembrane helix</keyword>
<dbReference type="Pfam" id="PF12158">
    <property type="entry name" value="DUF3592"/>
    <property type="match status" value="1"/>
</dbReference>
<sequence>MKNKVGLLLFWLVFVLPFGGFGFLAASQLVEMIHGWQSARGWVAVEAQVLQADLETEAGRNSSTYEAQTRYAYRYGGKTYESSRLGVARGGDNIGDWQLAQYRVLRDALEKGTPVTVWVNPSQPSQAVVNRNLRVGQVLFMLPFATVFPLVGLGAGLGAWWTTRSKPKGEARTNPPRISSDEREGQWMVFGFVLCWNLLTFPLGALVLVERGLWGGHLAVLIFPLIGVGLTRWWAQDVRDSHRIGRMTLTLAPGQPAVGRPLWARIEFGKPPEGGIYTLRLVNEEINQGRKHQDTRLLWEQELRVREAGGVLTCRFDPPATSQASGLNGRRRITWRLNLVWPDGKISRNFPLIVSPSLGSAPVPAGPEAELHLPVIPETHKAPSTAPLAEPAALPASLATLTPLDGGLRIDFSARRHRDTARAFIVVGAAFITVTGLMLLRLGGGPELVFGLVGLGLMVTGVRLWTAPLRVEATGQRLIVRGQSPFKQVNGEWPATSVQRIVPVVSAGGADRDSHHTYSLRAEFAGGGKYTVGDGIRSRAVADMLARKIQDALGK</sequence>
<dbReference type="Proteomes" id="UP000647587">
    <property type="component" value="Unassembled WGS sequence"/>
</dbReference>
<proteinExistence type="predicted"/>
<feature type="transmembrane region" description="Helical" evidence="1">
    <location>
        <begin position="138"/>
        <end position="162"/>
    </location>
</feature>
<dbReference type="EMBL" id="BMPP01000004">
    <property type="protein sequence ID" value="GGK19866.1"/>
    <property type="molecule type" value="Genomic_DNA"/>
</dbReference>
<feature type="transmembrane region" description="Helical" evidence="1">
    <location>
        <begin position="448"/>
        <end position="466"/>
    </location>
</feature>
<evidence type="ECO:0000313" key="3">
    <source>
        <dbReference type="EMBL" id="GGK19866.1"/>
    </source>
</evidence>
<evidence type="ECO:0000313" key="4">
    <source>
        <dbReference type="Proteomes" id="UP000647587"/>
    </source>
</evidence>
<name>A0ABQ2ESD6_9DEIO</name>
<reference evidence="4" key="1">
    <citation type="journal article" date="2019" name="Int. J. Syst. Evol. Microbiol.">
        <title>The Global Catalogue of Microorganisms (GCM) 10K type strain sequencing project: providing services to taxonomists for standard genome sequencing and annotation.</title>
        <authorList>
            <consortium name="The Broad Institute Genomics Platform"/>
            <consortium name="The Broad Institute Genome Sequencing Center for Infectious Disease"/>
            <person name="Wu L."/>
            <person name="Ma J."/>
        </authorList>
    </citation>
    <scope>NUCLEOTIDE SEQUENCE [LARGE SCALE GENOMIC DNA]</scope>
    <source>
        <strain evidence="4">JCM 30331</strain>
    </source>
</reference>
<feature type="domain" description="DUF3592" evidence="2">
    <location>
        <begin position="45"/>
        <end position="132"/>
    </location>
</feature>